<protein>
    <submittedName>
        <fullName evidence="2">Uncharacterized protein</fullName>
    </submittedName>
</protein>
<evidence type="ECO:0000313" key="2">
    <source>
        <dbReference type="EMBL" id="MFC4161571.1"/>
    </source>
</evidence>
<dbReference type="RefSeq" id="WP_378167659.1">
    <property type="nucleotide sequence ID" value="NZ_JBHSBU010000001.1"/>
</dbReference>
<evidence type="ECO:0000313" key="3">
    <source>
        <dbReference type="Proteomes" id="UP001595791"/>
    </source>
</evidence>
<keyword evidence="3" id="KW-1185">Reference proteome</keyword>
<organism evidence="2 3">
    <name type="scientific">Chitinimonas lacunae</name>
    <dbReference type="NCBI Taxonomy" id="1963018"/>
    <lineage>
        <taxon>Bacteria</taxon>
        <taxon>Pseudomonadati</taxon>
        <taxon>Pseudomonadota</taxon>
        <taxon>Betaproteobacteria</taxon>
        <taxon>Neisseriales</taxon>
        <taxon>Chitinibacteraceae</taxon>
        <taxon>Chitinimonas</taxon>
    </lineage>
</organism>
<gene>
    <name evidence="2" type="ORF">ACFOW7_19735</name>
</gene>
<feature type="region of interest" description="Disordered" evidence="1">
    <location>
        <begin position="1"/>
        <end position="50"/>
    </location>
</feature>
<accession>A0ABV8MW85</accession>
<feature type="compositionally biased region" description="Polar residues" evidence="1">
    <location>
        <begin position="33"/>
        <end position="50"/>
    </location>
</feature>
<comment type="caution">
    <text evidence="2">The sequence shown here is derived from an EMBL/GenBank/DDBJ whole genome shotgun (WGS) entry which is preliminary data.</text>
</comment>
<dbReference type="EMBL" id="JBHSBU010000001">
    <property type="protein sequence ID" value="MFC4161571.1"/>
    <property type="molecule type" value="Genomic_DNA"/>
</dbReference>
<name>A0ABV8MW85_9NEIS</name>
<sequence length="50" mass="5922">MIEIKRTTDRLAHDGASTRHKDKLSEFHRKTEQGNTQWRRISQKTGVDQE</sequence>
<proteinExistence type="predicted"/>
<evidence type="ECO:0000256" key="1">
    <source>
        <dbReference type="SAM" id="MobiDB-lite"/>
    </source>
</evidence>
<reference evidence="3" key="1">
    <citation type="journal article" date="2019" name="Int. J. Syst. Evol. Microbiol.">
        <title>The Global Catalogue of Microorganisms (GCM) 10K type strain sequencing project: providing services to taxonomists for standard genome sequencing and annotation.</title>
        <authorList>
            <consortium name="The Broad Institute Genomics Platform"/>
            <consortium name="The Broad Institute Genome Sequencing Center for Infectious Disease"/>
            <person name="Wu L."/>
            <person name="Ma J."/>
        </authorList>
    </citation>
    <scope>NUCLEOTIDE SEQUENCE [LARGE SCALE GENOMIC DNA]</scope>
    <source>
        <strain evidence="3">LMG 29894</strain>
    </source>
</reference>
<feature type="compositionally biased region" description="Basic and acidic residues" evidence="1">
    <location>
        <begin position="1"/>
        <end position="32"/>
    </location>
</feature>
<dbReference type="Proteomes" id="UP001595791">
    <property type="component" value="Unassembled WGS sequence"/>
</dbReference>